<evidence type="ECO:0000256" key="1">
    <source>
        <dbReference type="SAM" id="Phobius"/>
    </source>
</evidence>
<organism evidence="2 3">
    <name type="scientific">Pleurodeles waltl</name>
    <name type="common">Iberian ribbed newt</name>
    <dbReference type="NCBI Taxonomy" id="8319"/>
    <lineage>
        <taxon>Eukaryota</taxon>
        <taxon>Metazoa</taxon>
        <taxon>Chordata</taxon>
        <taxon>Craniata</taxon>
        <taxon>Vertebrata</taxon>
        <taxon>Euteleostomi</taxon>
        <taxon>Amphibia</taxon>
        <taxon>Batrachia</taxon>
        <taxon>Caudata</taxon>
        <taxon>Salamandroidea</taxon>
        <taxon>Salamandridae</taxon>
        <taxon>Pleurodelinae</taxon>
        <taxon>Pleurodeles</taxon>
    </lineage>
</organism>
<feature type="transmembrane region" description="Helical" evidence="1">
    <location>
        <begin position="6"/>
        <end position="28"/>
    </location>
</feature>
<keyword evidence="1" id="KW-0472">Membrane</keyword>
<dbReference type="EMBL" id="JANPWB010000008">
    <property type="protein sequence ID" value="KAJ1163873.1"/>
    <property type="molecule type" value="Genomic_DNA"/>
</dbReference>
<sequence length="120" mass="12468">MNHPEVMWALLVLMFHVVGVSCGGNFLCTAEDPVGVLLQNASGVGTFAVESGCPLGLTIIPIFGEGDGRCGQGFWRACYGEVYDVVVSSRKLLHVGEFYVVAGGEDGVQDVSCVVGGAGD</sequence>
<keyword evidence="1" id="KW-0812">Transmembrane</keyword>
<evidence type="ECO:0000313" key="2">
    <source>
        <dbReference type="EMBL" id="KAJ1163873.1"/>
    </source>
</evidence>
<gene>
    <name evidence="2" type="ORF">NDU88_004325</name>
</gene>
<keyword evidence="1" id="KW-1133">Transmembrane helix</keyword>
<comment type="caution">
    <text evidence="2">The sequence shown here is derived from an EMBL/GenBank/DDBJ whole genome shotgun (WGS) entry which is preliminary data.</text>
</comment>
<accession>A0AAV7SIG8</accession>
<reference evidence="2" key="1">
    <citation type="journal article" date="2022" name="bioRxiv">
        <title>Sequencing and chromosome-scale assembly of the giantPleurodeles waltlgenome.</title>
        <authorList>
            <person name="Brown T."/>
            <person name="Elewa A."/>
            <person name="Iarovenko S."/>
            <person name="Subramanian E."/>
            <person name="Araus A.J."/>
            <person name="Petzold A."/>
            <person name="Susuki M."/>
            <person name="Suzuki K.-i.T."/>
            <person name="Hayashi T."/>
            <person name="Toyoda A."/>
            <person name="Oliveira C."/>
            <person name="Osipova E."/>
            <person name="Leigh N.D."/>
            <person name="Simon A."/>
            <person name="Yun M.H."/>
        </authorList>
    </citation>
    <scope>NUCLEOTIDE SEQUENCE</scope>
    <source>
        <strain evidence="2">20211129_DDA</strain>
        <tissue evidence="2">Liver</tissue>
    </source>
</reference>
<proteinExistence type="predicted"/>
<protein>
    <submittedName>
        <fullName evidence="2">Uncharacterized protein</fullName>
    </submittedName>
</protein>
<dbReference type="Proteomes" id="UP001066276">
    <property type="component" value="Chromosome 4_2"/>
</dbReference>
<keyword evidence="3" id="KW-1185">Reference proteome</keyword>
<dbReference type="AlphaFoldDB" id="A0AAV7SIG8"/>
<evidence type="ECO:0000313" key="3">
    <source>
        <dbReference type="Proteomes" id="UP001066276"/>
    </source>
</evidence>
<name>A0AAV7SIG8_PLEWA</name>